<dbReference type="Pfam" id="PF05931">
    <property type="entry name" value="AgrD"/>
    <property type="match status" value="1"/>
</dbReference>
<evidence type="ECO:0000313" key="1">
    <source>
        <dbReference type="EMBL" id="MCY1584043.1"/>
    </source>
</evidence>
<sequence length="46" mass="5097">MFILNAIINFIIKLFSNFGGLAAKKGCGGMMDEPEVPNELIRNIKK</sequence>
<proteinExistence type="predicted"/>
<dbReference type="RefSeq" id="WP_124225583.1">
    <property type="nucleotide sequence ID" value="NZ_JANSKN010000006.1"/>
</dbReference>
<keyword evidence="2" id="KW-1185">Reference proteome</keyword>
<organism evidence="1 2">
    <name type="scientific">Staphylococcus pettenkoferi</name>
    <dbReference type="NCBI Taxonomy" id="170573"/>
    <lineage>
        <taxon>Bacteria</taxon>
        <taxon>Bacillati</taxon>
        <taxon>Bacillota</taxon>
        <taxon>Bacilli</taxon>
        <taxon>Bacillales</taxon>
        <taxon>Staphylococcaceae</taxon>
        <taxon>Staphylococcus</taxon>
    </lineage>
</organism>
<dbReference type="NCBIfam" id="TIGR04223">
    <property type="entry name" value="quorum_AgrD"/>
    <property type="match status" value="1"/>
</dbReference>
<dbReference type="Proteomes" id="UP001072952">
    <property type="component" value="Unassembled WGS sequence"/>
</dbReference>
<dbReference type="InterPro" id="IPR009229">
    <property type="entry name" value="AgrD"/>
</dbReference>
<reference evidence="1" key="2">
    <citation type="submission" date="2022-08" db="EMBL/GenBank/DDBJ databases">
        <authorList>
            <person name="Magnan C."/>
        </authorList>
    </citation>
    <scope>NUCLEOTIDE SEQUENCE</scope>
    <source>
        <strain evidence="1">NSP012P</strain>
    </source>
</reference>
<name>A0ABT4BMZ1_9STAP</name>
<dbReference type="EMBL" id="JANSLD010000042">
    <property type="protein sequence ID" value="MCY1584043.1"/>
    <property type="molecule type" value="Genomic_DNA"/>
</dbReference>
<evidence type="ECO:0000313" key="2">
    <source>
        <dbReference type="Proteomes" id="UP001072952"/>
    </source>
</evidence>
<reference evidence="1" key="1">
    <citation type="journal article" date="2022" name="Int. J. Mol. Sci.">
        <title>Phenotypic and Genotypic Virulence Characterisation of Staphylococcus pettenkoferi Strains Isolated from Human Bloodstream and Diabetic Foot Infections.</title>
        <authorList>
            <person name="Magnan C."/>
            <person name="Ahmad-Mansour N."/>
            <person name="Pouget C."/>
            <person name="Morsli M."/>
            <person name="Huc-Brandt S."/>
            <person name="Pantel A."/>
            <person name="Dunyach-Remy C."/>
            <person name="Sotto A."/>
            <person name="Molle V."/>
            <person name="Lavigne J.-P."/>
        </authorList>
    </citation>
    <scope>NUCLEOTIDE SEQUENCE</scope>
    <source>
        <strain evidence="1">NSP012P</strain>
    </source>
</reference>
<accession>A0ABT4BMZ1</accession>
<comment type="caution">
    <text evidence="1">The sequence shown here is derived from an EMBL/GenBank/DDBJ whole genome shotgun (WGS) entry which is preliminary data.</text>
</comment>
<gene>
    <name evidence="1" type="ORF">NW133_11125</name>
</gene>
<protein>
    <submittedName>
        <fullName evidence="1">Cyclic lactone autoinducer peptide</fullName>
    </submittedName>
</protein>
<dbReference type="SMART" id="SM00794">
    <property type="entry name" value="AgrD"/>
    <property type="match status" value="1"/>
</dbReference>